<name>A0A0J8TF89_COCIT</name>
<keyword evidence="2" id="KW-0812">Transmembrane</keyword>
<keyword evidence="2" id="KW-1133">Transmembrane helix</keyword>
<evidence type="ECO:0000313" key="4">
    <source>
        <dbReference type="EMBL" id="KMU72287.1"/>
    </source>
</evidence>
<keyword evidence="2" id="KW-0472">Membrane</keyword>
<gene>
    <name evidence="4" type="ORF">CISG_02936</name>
</gene>
<evidence type="ECO:0000259" key="3">
    <source>
        <dbReference type="Pfam" id="PF24535"/>
    </source>
</evidence>
<sequence length="522" mass="56888">MALIKQPLAGPGYVILNVVRVMNIIALLSVIAACAVMLVKTFIVSKFFLFDAVTHVVVASVSLFLIVSELNIFRAYFNRNWPLLGQNSGFVTLGTTMIVLGVSTLGNLNKEATSQKSLGLAFWRIVISSGIVVIIVGVVNVIVSFVFQDRNIGVTARHVRAHGAVAEQKVITRDSSHKSFQLSRKDSLPTYRSSSSNYSSPRAVSTRTASVRATPRIPIKISSPINDNQDQFGKFTAEPDLAVPNLAHHPAMYSDRFTSPAARRTYLRFGPETLLSCPFCGPENPKSYLIYYISSNVLLPHLFHLLILGIVTSAPIAGPIAARWRTKFFWTGFFFLLAELSFVAAYNPYEMGVLNTSLIPGSLYTRLYMARTLGLTTFDALCAGIIYLSATDRFFFGTKTSCASVEEQIDEFAETVGSSIASAMGKLHALGLAKNAIMRDAVLRERERAVWTEIIGRSGGMVGDDGKSVLDDEKVAQAVAQALAKRAQSEKSEINEADVMKKGMEEAAKFVDGVTAGLELEG</sequence>
<feature type="transmembrane region" description="Helical" evidence="2">
    <location>
        <begin position="121"/>
        <end position="147"/>
    </location>
</feature>
<feature type="compositionally biased region" description="Low complexity" evidence="1">
    <location>
        <begin position="188"/>
        <end position="205"/>
    </location>
</feature>
<feature type="transmembrane region" description="Helical" evidence="2">
    <location>
        <begin position="12"/>
        <end position="36"/>
    </location>
</feature>
<evidence type="ECO:0000256" key="2">
    <source>
        <dbReference type="SAM" id="Phobius"/>
    </source>
</evidence>
<dbReference type="EMBL" id="DS268127">
    <property type="protein sequence ID" value="KMU72287.1"/>
    <property type="molecule type" value="Genomic_DNA"/>
</dbReference>
<accession>A0A0J8TF89</accession>
<proteinExistence type="predicted"/>
<dbReference type="OrthoDB" id="4218123at2759"/>
<feature type="transmembrane region" description="Helical" evidence="2">
    <location>
        <begin position="328"/>
        <end position="349"/>
    </location>
</feature>
<dbReference type="STRING" id="454286.A0A0J8TF89"/>
<feature type="region of interest" description="Disordered" evidence="1">
    <location>
        <begin position="176"/>
        <end position="207"/>
    </location>
</feature>
<feature type="transmembrane region" description="Helical" evidence="2">
    <location>
        <begin position="48"/>
        <end position="68"/>
    </location>
</feature>
<dbReference type="Proteomes" id="UP000054559">
    <property type="component" value="Unassembled WGS sequence"/>
</dbReference>
<organism evidence="4 5">
    <name type="scientific">Coccidioides immitis RMSCC 3703</name>
    <dbReference type="NCBI Taxonomy" id="454286"/>
    <lineage>
        <taxon>Eukaryota</taxon>
        <taxon>Fungi</taxon>
        <taxon>Dikarya</taxon>
        <taxon>Ascomycota</taxon>
        <taxon>Pezizomycotina</taxon>
        <taxon>Eurotiomycetes</taxon>
        <taxon>Eurotiomycetidae</taxon>
        <taxon>Onygenales</taxon>
        <taxon>Onygenaceae</taxon>
        <taxon>Coccidioides</taxon>
    </lineage>
</organism>
<evidence type="ECO:0000256" key="1">
    <source>
        <dbReference type="SAM" id="MobiDB-lite"/>
    </source>
</evidence>
<dbReference type="InterPro" id="IPR056019">
    <property type="entry name" value="DUF7598"/>
</dbReference>
<feature type="transmembrane region" description="Helical" evidence="2">
    <location>
        <begin position="289"/>
        <end position="316"/>
    </location>
</feature>
<dbReference type="PANTHER" id="PTHR39470">
    <property type="entry name" value="CHROMOSOME 10, WHOLE GENOME SHOTGUN SEQUENCE"/>
    <property type="match status" value="1"/>
</dbReference>
<protein>
    <recommendedName>
        <fullName evidence="3">DUF7598 domain-containing protein</fullName>
    </recommendedName>
</protein>
<reference evidence="5" key="1">
    <citation type="journal article" date="2010" name="Genome Res.">
        <title>Population genomic sequencing of Coccidioides fungi reveals recent hybridization and transposon control.</title>
        <authorList>
            <person name="Neafsey D.E."/>
            <person name="Barker B.M."/>
            <person name="Sharpton T.J."/>
            <person name="Stajich J.E."/>
            <person name="Park D.J."/>
            <person name="Whiston E."/>
            <person name="Hung C.-Y."/>
            <person name="McMahan C."/>
            <person name="White J."/>
            <person name="Sykes S."/>
            <person name="Heiman D."/>
            <person name="Young S."/>
            <person name="Zeng Q."/>
            <person name="Abouelleil A."/>
            <person name="Aftuck L."/>
            <person name="Bessette D."/>
            <person name="Brown A."/>
            <person name="FitzGerald M."/>
            <person name="Lui A."/>
            <person name="Macdonald J.P."/>
            <person name="Priest M."/>
            <person name="Orbach M.J."/>
            <person name="Galgiani J.N."/>
            <person name="Kirkland T.N."/>
            <person name="Cole G.T."/>
            <person name="Birren B.W."/>
            <person name="Henn M.R."/>
            <person name="Taylor J.W."/>
            <person name="Rounsley S.D."/>
        </authorList>
    </citation>
    <scope>NUCLEOTIDE SEQUENCE [LARGE SCALE GENOMIC DNA]</scope>
    <source>
        <strain evidence="5">RMSCC 3703</strain>
    </source>
</reference>
<dbReference type="Pfam" id="PF24535">
    <property type="entry name" value="DUF7598"/>
    <property type="match status" value="1"/>
</dbReference>
<dbReference type="AlphaFoldDB" id="A0A0J8TF89"/>
<feature type="domain" description="DUF7598" evidence="3">
    <location>
        <begin position="12"/>
        <end position="146"/>
    </location>
</feature>
<dbReference type="PANTHER" id="PTHR39470:SF1">
    <property type="entry name" value="CHORISMATE SYNTHASE PROTEIN"/>
    <property type="match status" value="1"/>
</dbReference>
<feature type="transmembrane region" description="Helical" evidence="2">
    <location>
        <begin position="88"/>
        <end position="109"/>
    </location>
</feature>
<feature type="compositionally biased region" description="Basic and acidic residues" evidence="1">
    <location>
        <begin position="176"/>
        <end position="187"/>
    </location>
</feature>
<evidence type="ECO:0000313" key="5">
    <source>
        <dbReference type="Proteomes" id="UP000054559"/>
    </source>
</evidence>
<feature type="transmembrane region" description="Helical" evidence="2">
    <location>
        <begin position="369"/>
        <end position="390"/>
    </location>
</feature>
<dbReference type="PROSITE" id="PS51257">
    <property type="entry name" value="PROKAR_LIPOPROTEIN"/>
    <property type="match status" value="1"/>
</dbReference>